<dbReference type="GO" id="GO:0005524">
    <property type="term" value="F:ATP binding"/>
    <property type="evidence" value="ECO:0007669"/>
    <property type="project" value="InterPro"/>
</dbReference>
<dbReference type="EMBL" id="SDIL01000034">
    <property type="protein sequence ID" value="RXK39279.1"/>
    <property type="molecule type" value="Genomic_DNA"/>
</dbReference>
<keyword evidence="3" id="KW-1185">Reference proteome</keyword>
<proteinExistence type="predicted"/>
<sequence length="773" mass="87366">MRHCPILRTIFSASSVIKRLSYANDNFSFAGMGNYCSCLRASDEVSSRTLEVLLTFPEIKITSNPIKDKSRRTWDYVETSSSLLTTFPSFPRGFTHSNNCVDVILANTLRRLCKDFDADQKRAKSFEWYFRYTADSAKDREGASDDSPYSRTHYFHSSVYFQLARWLGRAPNHPAANVATTVDPTDVTDAAASLAADPYWTAVVDGFGTATFYRGLFGHGLTNSGPEVLLAIMEEEADCWTPAAVFEAVVKAVRTNKVVIDDDGRAIITHSRTRKRLGPNMVDHVQRILTHGWCQMLHNQVRLCVITSHESTIVFYIDHGRVEVLDLPPKYGEKTSLAPVTENDISPTGLWCCEPRPVTREKQKRQWWNGSYHRFVGDKLPEYDFSLSFTSPPTSRKNDLGAQGDMQPVKDTATLYDIGPPSLHIVLSAEYDLKRVRDFNVSHSLLTARKWPDLLHGPIDLGRLDGQGLPQLISETSEELPAKGPKAKLTNGLVEHVFRPQVFLLGESIGMGAFWDVFRIRVPPHLPQPPFPLVGKVIATSCFKEVADPPSNIWNPLARARVSQAQAREHIRKEYQILSRLSEIDPPVSPKLMGLWGGIQGGKEVWIIVMEDAGERINKPEGEERSFKRIKEEADKEAILNLYARLHEQGILHGDVQMRHWCRRNEDRLDSSAIRLIDFDRAILRSSVSEEIWNKYKKREQTTLKGILSEYDYHWSFPPLPSSADGSEDEDVDSSRCMTEAVYPLGYVKGKVPELYDVPAFDPLGYGDYNPWA</sequence>
<dbReference type="GO" id="GO:0004672">
    <property type="term" value="F:protein kinase activity"/>
    <property type="evidence" value="ECO:0007669"/>
    <property type="project" value="InterPro"/>
</dbReference>
<evidence type="ECO:0000259" key="1">
    <source>
        <dbReference type="PROSITE" id="PS50011"/>
    </source>
</evidence>
<evidence type="ECO:0000313" key="2">
    <source>
        <dbReference type="EMBL" id="RXK39279.1"/>
    </source>
</evidence>
<dbReference type="VEuPathDB" id="FungiDB:TREMEDRAFT_65963"/>
<dbReference type="InterPro" id="IPR000719">
    <property type="entry name" value="Prot_kinase_dom"/>
</dbReference>
<dbReference type="InterPro" id="IPR011009">
    <property type="entry name" value="Kinase-like_dom_sf"/>
</dbReference>
<dbReference type="PROSITE" id="PS50011">
    <property type="entry name" value="PROTEIN_KINASE_DOM"/>
    <property type="match status" value="1"/>
</dbReference>
<dbReference type="Pfam" id="PF06293">
    <property type="entry name" value="Kdo"/>
    <property type="match status" value="1"/>
</dbReference>
<accession>A0A4Q1BN54</accession>
<dbReference type="SUPFAM" id="SSF56112">
    <property type="entry name" value="Protein kinase-like (PK-like)"/>
    <property type="match status" value="1"/>
</dbReference>
<organism evidence="2 3">
    <name type="scientific">Tremella mesenterica</name>
    <name type="common">Jelly fungus</name>
    <dbReference type="NCBI Taxonomy" id="5217"/>
    <lineage>
        <taxon>Eukaryota</taxon>
        <taxon>Fungi</taxon>
        <taxon>Dikarya</taxon>
        <taxon>Basidiomycota</taxon>
        <taxon>Agaricomycotina</taxon>
        <taxon>Tremellomycetes</taxon>
        <taxon>Tremellales</taxon>
        <taxon>Tremellaceae</taxon>
        <taxon>Tremella</taxon>
    </lineage>
</organism>
<protein>
    <recommendedName>
        <fullName evidence="1">Protein kinase domain-containing protein</fullName>
    </recommendedName>
</protein>
<dbReference type="AlphaFoldDB" id="A0A4Q1BN54"/>
<dbReference type="InParanoid" id="A0A4Q1BN54"/>
<comment type="caution">
    <text evidence="2">The sequence shown here is derived from an EMBL/GenBank/DDBJ whole genome shotgun (WGS) entry which is preliminary data.</text>
</comment>
<gene>
    <name evidence="2" type="ORF">M231_03499</name>
</gene>
<evidence type="ECO:0000313" key="3">
    <source>
        <dbReference type="Proteomes" id="UP000289152"/>
    </source>
</evidence>
<dbReference type="Proteomes" id="UP000289152">
    <property type="component" value="Unassembled WGS sequence"/>
</dbReference>
<reference evidence="2 3" key="1">
    <citation type="submission" date="2016-06" db="EMBL/GenBank/DDBJ databases">
        <title>Evolution of pathogenesis and genome organization in the Tremellales.</title>
        <authorList>
            <person name="Cuomo C."/>
            <person name="Litvintseva A."/>
            <person name="Heitman J."/>
            <person name="Chen Y."/>
            <person name="Sun S."/>
            <person name="Springer D."/>
            <person name="Dromer F."/>
            <person name="Young S."/>
            <person name="Zeng Q."/>
            <person name="Chapman S."/>
            <person name="Gujja S."/>
            <person name="Saif S."/>
            <person name="Birren B."/>
        </authorList>
    </citation>
    <scope>NUCLEOTIDE SEQUENCE [LARGE SCALE GENOMIC DNA]</scope>
    <source>
        <strain evidence="2 3">ATCC 28783</strain>
    </source>
</reference>
<name>A0A4Q1BN54_TREME</name>
<feature type="domain" description="Protein kinase" evidence="1">
    <location>
        <begin position="503"/>
        <end position="773"/>
    </location>
</feature>
<dbReference type="OrthoDB" id="2565006at2759"/>